<evidence type="ECO:0000313" key="3">
    <source>
        <dbReference type="Proteomes" id="UP000041254"/>
    </source>
</evidence>
<dbReference type="InterPro" id="IPR019410">
    <property type="entry name" value="Methyltransf_16"/>
</dbReference>
<dbReference type="VEuPathDB" id="CryptoDB:Vbra_9148"/>
<dbReference type="AlphaFoldDB" id="A0A0G4FFR3"/>
<dbReference type="OMA" id="CYMILAN"/>
<protein>
    <recommendedName>
        <fullName evidence="4">Calmodulin-lysine N-methyltransferase</fullName>
    </recommendedName>
</protein>
<evidence type="ECO:0000313" key="2">
    <source>
        <dbReference type="EMBL" id="CEM12056.1"/>
    </source>
</evidence>
<dbReference type="EMBL" id="CDMY01000431">
    <property type="protein sequence ID" value="CEM12056.1"/>
    <property type="molecule type" value="Genomic_DNA"/>
</dbReference>
<keyword evidence="3" id="KW-1185">Reference proteome</keyword>
<dbReference type="STRING" id="1169540.A0A0G4FFR3"/>
<dbReference type="Gene3D" id="3.40.50.150">
    <property type="entry name" value="Vaccinia Virus protein VP39"/>
    <property type="match status" value="1"/>
</dbReference>
<dbReference type="PANTHER" id="PTHR14614:SF132">
    <property type="entry name" value="PROTEIN-LYSINE METHYLTRANSFERASE C42C1.13"/>
    <property type="match status" value="1"/>
</dbReference>
<dbReference type="Proteomes" id="UP000041254">
    <property type="component" value="Unassembled WGS sequence"/>
</dbReference>
<name>A0A0G4FFR3_VITBC</name>
<feature type="region of interest" description="Disordered" evidence="1">
    <location>
        <begin position="144"/>
        <end position="166"/>
    </location>
</feature>
<accession>A0A0G4FFR3</accession>
<reference evidence="2 3" key="1">
    <citation type="submission" date="2014-11" db="EMBL/GenBank/DDBJ databases">
        <authorList>
            <person name="Zhu J."/>
            <person name="Qi W."/>
            <person name="Song R."/>
        </authorList>
    </citation>
    <scope>NUCLEOTIDE SEQUENCE [LARGE SCALE GENOMIC DNA]</scope>
</reference>
<evidence type="ECO:0000256" key="1">
    <source>
        <dbReference type="SAM" id="MobiDB-lite"/>
    </source>
</evidence>
<gene>
    <name evidence="2" type="ORF">Vbra_9148</name>
</gene>
<sequence>MSAVLNSTDGTKGCVEREDAATSGCHDEFDDNFEPGLFLCRDYVCYEFSFDQYGVKQRLMSLPSKQTDYDLTGQIIWPASHTMCYMILANSHLFNSRRVLELGAGAGLPGLLATRFAKEVVLTDGQEEIIPLLNLNATTYAYTEQRTERGSSTGSPSRSTSSAAPRPPCAVHVLPLQWGYKTAVKAVRPLQPKSFDVVMGSDIVFWPEAIRPLLETIEYFLSANGVAIISYINRCDLVHRQFFDMLADFGFIAEHVCMSTFLPEHFPVSPHAYLLKITRRVGVSPRPKIGKKGSLKQNRSIDGIASYANRQISNSGRHRMGLE</sequence>
<dbReference type="InterPro" id="IPR029063">
    <property type="entry name" value="SAM-dependent_MTases_sf"/>
</dbReference>
<dbReference type="OrthoDB" id="46564at2759"/>
<organism evidence="2 3">
    <name type="scientific">Vitrella brassicaformis (strain CCMP3155)</name>
    <dbReference type="NCBI Taxonomy" id="1169540"/>
    <lineage>
        <taxon>Eukaryota</taxon>
        <taxon>Sar</taxon>
        <taxon>Alveolata</taxon>
        <taxon>Colpodellida</taxon>
        <taxon>Vitrellaceae</taxon>
        <taxon>Vitrella</taxon>
    </lineage>
</organism>
<dbReference type="PANTHER" id="PTHR14614">
    <property type="entry name" value="HEPATOCELLULAR CARCINOMA-ASSOCIATED ANTIGEN"/>
    <property type="match status" value="1"/>
</dbReference>
<evidence type="ECO:0008006" key="4">
    <source>
        <dbReference type="Google" id="ProtNLM"/>
    </source>
</evidence>
<dbReference type="InParanoid" id="A0A0G4FFR3"/>
<feature type="compositionally biased region" description="Low complexity" evidence="1">
    <location>
        <begin position="150"/>
        <end position="164"/>
    </location>
</feature>
<proteinExistence type="predicted"/>
<dbReference type="Pfam" id="PF10294">
    <property type="entry name" value="Methyltransf_16"/>
    <property type="match status" value="2"/>
</dbReference>
<dbReference type="SUPFAM" id="SSF53335">
    <property type="entry name" value="S-adenosyl-L-methionine-dependent methyltransferases"/>
    <property type="match status" value="1"/>
</dbReference>